<accession>A0ABN7NSC4</accession>
<name>A0ABN7NSC4_TIMPD</name>
<reference evidence="1" key="1">
    <citation type="submission" date="2021-03" db="EMBL/GenBank/DDBJ databases">
        <authorList>
            <person name="Tran Van P."/>
        </authorList>
    </citation>
    <scope>NUCLEOTIDE SEQUENCE</scope>
</reference>
<sequence length="113" mass="12770">MSTTSRPHLLVSLITNTISEPRLTTRSVYTLIDYANGLGIGIVDPRGSEEKPNSASKQMLKELDEYNDFQNEPVVNIIVSMTVLPKSLQQACTDIKTEEEENPIEFHQRAYMK</sequence>
<evidence type="ECO:0000313" key="2">
    <source>
        <dbReference type="Proteomes" id="UP001153148"/>
    </source>
</evidence>
<evidence type="ECO:0000313" key="1">
    <source>
        <dbReference type="EMBL" id="CAG2058356.1"/>
    </source>
</evidence>
<protein>
    <submittedName>
        <fullName evidence="1">Uncharacterized protein</fullName>
    </submittedName>
</protein>
<dbReference type="EMBL" id="CAJPIN010007126">
    <property type="protein sequence ID" value="CAG2058356.1"/>
    <property type="molecule type" value="Genomic_DNA"/>
</dbReference>
<dbReference type="Proteomes" id="UP001153148">
    <property type="component" value="Unassembled WGS sequence"/>
</dbReference>
<organism evidence="1 2">
    <name type="scientific">Timema podura</name>
    <name type="common">Walking stick</name>
    <dbReference type="NCBI Taxonomy" id="61482"/>
    <lineage>
        <taxon>Eukaryota</taxon>
        <taxon>Metazoa</taxon>
        <taxon>Ecdysozoa</taxon>
        <taxon>Arthropoda</taxon>
        <taxon>Hexapoda</taxon>
        <taxon>Insecta</taxon>
        <taxon>Pterygota</taxon>
        <taxon>Neoptera</taxon>
        <taxon>Polyneoptera</taxon>
        <taxon>Phasmatodea</taxon>
        <taxon>Timematodea</taxon>
        <taxon>Timematoidea</taxon>
        <taxon>Timematidae</taxon>
        <taxon>Timema</taxon>
    </lineage>
</organism>
<gene>
    <name evidence="1" type="ORF">TPAB3V08_LOCUS5328</name>
</gene>
<keyword evidence="2" id="KW-1185">Reference proteome</keyword>
<comment type="caution">
    <text evidence="1">The sequence shown here is derived from an EMBL/GenBank/DDBJ whole genome shotgun (WGS) entry which is preliminary data.</text>
</comment>
<proteinExistence type="predicted"/>